<dbReference type="SUPFAM" id="SSF53335">
    <property type="entry name" value="S-adenosyl-L-methionine-dependent methyltransferases"/>
    <property type="match status" value="1"/>
</dbReference>
<feature type="domain" description="Methyltransferase FkbM" evidence="1">
    <location>
        <begin position="64"/>
        <end position="228"/>
    </location>
</feature>
<dbReference type="Pfam" id="PF05050">
    <property type="entry name" value="Methyltransf_21"/>
    <property type="match status" value="1"/>
</dbReference>
<dbReference type="InterPro" id="IPR029063">
    <property type="entry name" value="SAM-dependent_MTases_sf"/>
</dbReference>
<accession>A0A6C0DFT7</accession>
<proteinExistence type="predicted"/>
<dbReference type="InterPro" id="IPR006342">
    <property type="entry name" value="FkbM_mtfrase"/>
</dbReference>
<sequence>MYQIKVQSYNSDDPLFIKLRDGPNTLFVPEARVAKDYFNTGLYERGYIDWAVQNFAKSDQNIIDIGAHIGMYTCAFGKKVKHIYSFECSPKSYNFLCANLLLHDLSYDVTKFNCALSDKEGITKYYIRDPKDGGGNGISGFPKDVNTPTIDVPTRTLDSFNLTNIGFIKIDVEGHEEFVLRGSIKTLEANNYPKILFESWPERCEKDGLPARELRKSLFDFLESLNYKIVQIHGGTDDMFLAERV</sequence>
<evidence type="ECO:0000259" key="1">
    <source>
        <dbReference type="Pfam" id="PF05050"/>
    </source>
</evidence>
<evidence type="ECO:0000313" key="2">
    <source>
        <dbReference type="EMBL" id="QHT15816.1"/>
    </source>
</evidence>
<dbReference type="InterPro" id="IPR052514">
    <property type="entry name" value="SAM-dependent_MTase"/>
</dbReference>
<dbReference type="AlphaFoldDB" id="A0A6C0DFT7"/>
<organism evidence="2">
    <name type="scientific">viral metagenome</name>
    <dbReference type="NCBI Taxonomy" id="1070528"/>
    <lineage>
        <taxon>unclassified sequences</taxon>
        <taxon>metagenomes</taxon>
        <taxon>organismal metagenomes</taxon>
    </lineage>
</organism>
<reference evidence="2" key="1">
    <citation type="journal article" date="2020" name="Nature">
        <title>Giant virus diversity and host interactions through global metagenomics.</title>
        <authorList>
            <person name="Schulz F."/>
            <person name="Roux S."/>
            <person name="Paez-Espino D."/>
            <person name="Jungbluth S."/>
            <person name="Walsh D.A."/>
            <person name="Denef V.J."/>
            <person name="McMahon K.D."/>
            <person name="Konstantinidis K.T."/>
            <person name="Eloe-Fadrosh E.A."/>
            <person name="Kyrpides N.C."/>
            <person name="Woyke T."/>
        </authorList>
    </citation>
    <scope>NUCLEOTIDE SEQUENCE</scope>
    <source>
        <strain evidence="2">GVMAG-M-3300023174-176</strain>
    </source>
</reference>
<dbReference type="PANTHER" id="PTHR34203:SF15">
    <property type="entry name" value="SLL1173 PROTEIN"/>
    <property type="match status" value="1"/>
</dbReference>
<dbReference type="NCBIfam" id="TIGR01444">
    <property type="entry name" value="fkbM_fam"/>
    <property type="match status" value="1"/>
</dbReference>
<protein>
    <recommendedName>
        <fullName evidence="1">Methyltransferase FkbM domain-containing protein</fullName>
    </recommendedName>
</protein>
<dbReference type="EMBL" id="MN739613">
    <property type="protein sequence ID" value="QHT15816.1"/>
    <property type="molecule type" value="Genomic_DNA"/>
</dbReference>
<dbReference type="Gene3D" id="3.40.50.150">
    <property type="entry name" value="Vaccinia Virus protein VP39"/>
    <property type="match status" value="1"/>
</dbReference>
<dbReference type="PANTHER" id="PTHR34203">
    <property type="entry name" value="METHYLTRANSFERASE, FKBM FAMILY PROTEIN"/>
    <property type="match status" value="1"/>
</dbReference>
<name>A0A6C0DFT7_9ZZZZ</name>